<dbReference type="EMBL" id="SRPW01003660">
    <property type="protein sequence ID" value="KAG5986373.1"/>
    <property type="molecule type" value="Genomic_DNA"/>
</dbReference>
<feature type="region of interest" description="Disordered" evidence="1">
    <location>
        <begin position="121"/>
        <end position="149"/>
    </location>
</feature>
<organism evidence="2 3">
    <name type="scientific">Claviceps pusilla</name>
    <dbReference type="NCBI Taxonomy" id="123648"/>
    <lineage>
        <taxon>Eukaryota</taxon>
        <taxon>Fungi</taxon>
        <taxon>Dikarya</taxon>
        <taxon>Ascomycota</taxon>
        <taxon>Pezizomycotina</taxon>
        <taxon>Sordariomycetes</taxon>
        <taxon>Hypocreomycetidae</taxon>
        <taxon>Hypocreales</taxon>
        <taxon>Clavicipitaceae</taxon>
        <taxon>Claviceps</taxon>
    </lineage>
</organism>
<comment type="caution">
    <text evidence="2">The sequence shown here is derived from an EMBL/GenBank/DDBJ whole genome shotgun (WGS) entry which is preliminary data.</text>
</comment>
<accession>A0A9P7SU06</accession>
<feature type="compositionally biased region" description="Low complexity" evidence="1">
    <location>
        <begin position="7"/>
        <end position="16"/>
    </location>
</feature>
<dbReference type="AlphaFoldDB" id="A0A9P7SU06"/>
<evidence type="ECO:0008006" key="4">
    <source>
        <dbReference type="Google" id="ProtNLM"/>
    </source>
</evidence>
<gene>
    <name evidence="2" type="ORF">E4U43_005534</name>
</gene>
<feature type="compositionally biased region" description="Polar residues" evidence="1">
    <location>
        <begin position="201"/>
        <end position="215"/>
    </location>
</feature>
<dbReference type="Pfam" id="PF12855">
    <property type="entry name" value="Ecl1"/>
    <property type="match status" value="1"/>
</dbReference>
<name>A0A9P7SU06_9HYPO</name>
<dbReference type="InterPro" id="IPR024368">
    <property type="entry name" value="Ecl1/2/3"/>
</dbReference>
<evidence type="ECO:0000313" key="3">
    <source>
        <dbReference type="Proteomes" id="UP000748025"/>
    </source>
</evidence>
<proteinExistence type="predicted"/>
<sequence length="254" mass="28030">MTDVRKSTSSSDSSSPKSKRPGTTRRHTPSGTHRSSRGHRECEREREDDDTWHDERESFPQFCMTCEKQFMSHDEKHLYCSETCRRVDQNSTSHALTMETYSMGTDYSYHDKEYAEPRDIIPRASPSRPVSTHLNRSSPASPGTTSTAHYSSALSALRSLSIAPSSPPSPTGSHAGGGRWPFSRSVATSPSGSDRRPSVPYLSSTVDTSYQNNAVAYTYDTGANRPDRPLPSRQPGSASSRPKSIELVTPILGR</sequence>
<reference evidence="2" key="1">
    <citation type="journal article" date="2020" name="bioRxiv">
        <title>Whole genome comparisons of ergot fungi reveals the divergence and evolution of species within the genus Claviceps are the result of varying mechanisms driving genome evolution and host range expansion.</title>
        <authorList>
            <person name="Wyka S.A."/>
            <person name="Mondo S.J."/>
            <person name="Liu M."/>
            <person name="Dettman J."/>
            <person name="Nalam V."/>
            <person name="Broders K.D."/>
        </authorList>
    </citation>
    <scope>NUCLEOTIDE SEQUENCE</scope>
    <source>
        <strain evidence="2">CCC 602</strain>
    </source>
</reference>
<feature type="region of interest" description="Disordered" evidence="1">
    <location>
        <begin position="161"/>
        <end position="254"/>
    </location>
</feature>
<feature type="region of interest" description="Disordered" evidence="1">
    <location>
        <begin position="1"/>
        <end position="54"/>
    </location>
</feature>
<feature type="compositionally biased region" description="Low complexity" evidence="1">
    <location>
        <begin position="137"/>
        <end position="149"/>
    </location>
</feature>
<evidence type="ECO:0000256" key="1">
    <source>
        <dbReference type="SAM" id="MobiDB-lite"/>
    </source>
</evidence>
<dbReference type="OrthoDB" id="3599883at2759"/>
<evidence type="ECO:0000313" key="2">
    <source>
        <dbReference type="EMBL" id="KAG5986373.1"/>
    </source>
</evidence>
<feature type="compositionally biased region" description="Basic residues" evidence="1">
    <location>
        <begin position="17"/>
        <end position="28"/>
    </location>
</feature>
<keyword evidence="3" id="KW-1185">Reference proteome</keyword>
<protein>
    <recommendedName>
        <fullName evidence="4">Life-span regulatory factor domain-containing protein</fullName>
    </recommendedName>
</protein>
<dbReference type="Proteomes" id="UP000748025">
    <property type="component" value="Unassembled WGS sequence"/>
</dbReference>